<dbReference type="Proteomes" id="UP000016932">
    <property type="component" value="Unassembled WGS sequence"/>
</dbReference>
<protein>
    <submittedName>
        <fullName evidence="2">Uncharacterized protein</fullName>
    </submittedName>
</protein>
<name>M3B5J6_PSEFD</name>
<feature type="region of interest" description="Disordered" evidence="1">
    <location>
        <begin position="1"/>
        <end position="128"/>
    </location>
</feature>
<evidence type="ECO:0000313" key="3">
    <source>
        <dbReference type="Proteomes" id="UP000016932"/>
    </source>
</evidence>
<keyword evidence="3" id="KW-1185">Reference proteome</keyword>
<dbReference type="AlphaFoldDB" id="M3B5J6"/>
<evidence type="ECO:0000313" key="2">
    <source>
        <dbReference type="EMBL" id="EME84628.1"/>
    </source>
</evidence>
<feature type="compositionally biased region" description="Polar residues" evidence="1">
    <location>
        <begin position="55"/>
        <end position="77"/>
    </location>
</feature>
<gene>
    <name evidence="2" type="ORF">MYCFIDRAFT_210934</name>
</gene>
<feature type="compositionally biased region" description="Polar residues" evidence="1">
    <location>
        <begin position="109"/>
        <end position="128"/>
    </location>
</feature>
<feature type="compositionally biased region" description="Polar residues" evidence="1">
    <location>
        <begin position="1"/>
        <end position="23"/>
    </location>
</feature>
<dbReference type="VEuPathDB" id="FungiDB:MYCFIDRAFT_210934"/>
<proteinExistence type="predicted"/>
<dbReference type="HOGENOM" id="CLU_1960528_0_0_1"/>
<dbReference type="EMBL" id="KB446557">
    <property type="protein sequence ID" value="EME84628.1"/>
    <property type="molecule type" value="Genomic_DNA"/>
</dbReference>
<dbReference type="GeneID" id="19337251"/>
<organism evidence="2 3">
    <name type="scientific">Pseudocercospora fijiensis (strain CIRAD86)</name>
    <name type="common">Black leaf streak disease fungus</name>
    <name type="synonym">Mycosphaerella fijiensis</name>
    <dbReference type="NCBI Taxonomy" id="383855"/>
    <lineage>
        <taxon>Eukaryota</taxon>
        <taxon>Fungi</taxon>
        <taxon>Dikarya</taxon>
        <taxon>Ascomycota</taxon>
        <taxon>Pezizomycotina</taxon>
        <taxon>Dothideomycetes</taxon>
        <taxon>Dothideomycetidae</taxon>
        <taxon>Mycosphaerellales</taxon>
        <taxon>Mycosphaerellaceae</taxon>
        <taxon>Pseudocercospora</taxon>
    </lineage>
</organism>
<reference evidence="2 3" key="1">
    <citation type="journal article" date="2012" name="PLoS Pathog.">
        <title>Diverse lifestyles and strategies of plant pathogenesis encoded in the genomes of eighteen Dothideomycetes fungi.</title>
        <authorList>
            <person name="Ohm R.A."/>
            <person name="Feau N."/>
            <person name="Henrissat B."/>
            <person name="Schoch C.L."/>
            <person name="Horwitz B.A."/>
            <person name="Barry K.W."/>
            <person name="Condon B.J."/>
            <person name="Copeland A.C."/>
            <person name="Dhillon B."/>
            <person name="Glaser F."/>
            <person name="Hesse C.N."/>
            <person name="Kosti I."/>
            <person name="LaButti K."/>
            <person name="Lindquist E.A."/>
            <person name="Lucas S."/>
            <person name="Salamov A.A."/>
            <person name="Bradshaw R.E."/>
            <person name="Ciuffetti L."/>
            <person name="Hamelin R.C."/>
            <person name="Kema G.H.J."/>
            <person name="Lawrence C."/>
            <person name="Scott J.A."/>
            <person name="Spatafora J.W."/>
            <person name="Turgeon B.G."/>
            <person name="de Wit P.J.G.M."/>
            <person name="Zhong S."/>
            <person name="Goodwin S.B."/>
            <person name="Grigoriev I.V."/>
        </authorList>
    </citation>
    <scope>NUCLEOTIDE SEQUENCE [LARGE SCALE GENOMIC DNA]</scope>
    <source>
        <strain evidence="2 3">CIRAD86</strain>
    </source>
</reference>
<sequence length="128" mass="13486">MALSSWSKPSSDTNNPETFSAPTLNAAKAWHHNSTSSLSPAKINRTRFLGEAGQQAITEEATTFPTKNASEPTSSPGPVSRRTPAPNEAFPPAPQTVSQPKTGPPSAIKPTQSSENTEQVGNPAKSQF</sequence>
<dbReference type="KEGG" id="pfj:MYCFIDRAFT_210934"/>
<dbReference type="RefSeq" id="XP_007925252.1">
    <property type="nucleotide sequence ID" value="XM_007927061.1"/>
</dbReference>
<evidence type="ECO:0000256" key="1">
    <source>
        <dbReference type="SAM" id="MobiDB-lite"/>
    </source>
</evidence>
<accession>M3B5J6</accession>